<comment type="caution">
    <text evidence="1">The sequence shown here is derived from an EMBL/GenBank/DDBJ whole genome shotgun (WGS) entry which is preliminary data.</text>
</comment>
<accession>A0A2P4NZK1</accession>
<dbReference type="EMBL" id="AUPC02000520">
    <property type="protein sequence ID" value="POG58566.1"/>
    <property type="molecule type" value="Genomic_DNA"/>
</dbReference>
<sequence>MALDVNFEGPGRQIMAPDFYLCLTNVINIHFFDFLGPGRRRMALNSYFEGPGVFTVLQFRTLEITGSSVLDFGEEGSSVLDFGDDRFFSFGLWRRWVLQFLDLVFQSVYPQFVSWTPNLSDSHFEGTGIQLESQFESPQLSLKEFQKKVPGKNFEESSLDRTSKVHDFLDKNFFCWSSVGAWASVGVGSSAGAGAGAGARAGGDFLDENFEGLRLLRGLRLLG</sequence>
<keyword evidence="2" id="KW-1185">Reference proteome</keyword>
<proteinExistence type="predicted"/>
<gene>
    <name evidence="1" type="ORF">GLOIN_2v1790244</name>
</gene>
<evidence type="ECO:0000313" key="2">
    <source>
        <dbReference type="Proteomes" id="UP000018888"/>
    </source>
</evidence>
<protein>
    <submittedName>
        <fullName evidence="1">Uncharacterized protein</fullName>
    </submittedName>
</protein>
<dbReference type="Proteomes" id="UP000018888">
    <property type="component" value="Unassembled WGS sequence"/>
</dbReference>
<dbReference type="AlphaFoldDB" id="A0A2P4NZK1"/>
<reference evidence="1 2" key="1">
    <citation type="journal article" date="2013" name="Proc. Natl. Acad. Sci. U.S.A.">
        <title>Genome of an arbuscular mycorrhizal fungus provides insight into the oldest plant symbiosis.</title>
        <authorList>
            <person name="Tisserant E."/>
            <person name="Malbreil M."/>
            <person name="Kuo A."/>
            <person name="Kohler A."/>
            <person name="Symeonidi A."/>
            <person name="Balestrini R."/>
            <person name="Charron P."/>
            <person name="Duensing N."/>
            <person name="Frei Dit Frey N."/>
            <person name="Gianinazzi-Pearson V."/>
            <person name="Gilbert L.B."/>
            <person name="Handa Y."/>
            <person name="Herr J.R."/>
            <person name="Hijri M."/>
            <person name="Koul R."/>
            <person name="Kawaguchi M."/>
            <person name="Krajinski F."/>
            <person name="Lammers P.J."/>
            <person name="Masclaux F.G."/>
            <person name="Murat C."/>
            <person name="Morin E."/>
            <person name="Ndikumana S."/>
            <person name="Pagni M."/>
            <person name="Petitpierre D."/>
            <person name="Requena N."/>
            <person name="Rosikiewicz P."/>
            <person name="Riley R."/>
            <person name="Saito K."/>
            <person name="San Clemente H."/>
            <person name="Shapiro H."/>
            <person name="van Tuinen D."/>
            <person name="Becard G."/>
            <person name="Bonfante P."/>
            <person name="Paszkowski U."/>
            <person name="Shachar-Hill Y.Y."/>
            <person name="Tuskan G.A."/>
            <person name="Young P.W."/>
            <person name="Sanders I.R."/>
            <person name="Henrissat B."/>
            <person name="Rensing S.A."/>
            <person name="Grigoriev I.V."/>
            <person name="Corradi N."/>
            <person name="Roux C."/>
            <person name="Martin F."/>
        </authorList>
    </citation>
    <scope>NUCLEOTIDE SEQUENCE [LARGE SCALE GENOMIC DNA]</scope>
    <source>
        <strain evidence="1 2">DAOM 197198</strain>
    </source>
</reference>
<reference evidence="1 2" key="2">
    <citation type="journal article" date="2018" name="New Phytol.">
        <title>High intraspecific genome diversity in the model arbuscular mycorrhizal symbiont Rhizophagus irregularis.</title>
        <authorList>
            <person name="Chen E.C.H."/>
            <person name="Morin E."/>
            <person name="Beaudet D."/>
            <person name="Noel J."/>
            <person name="Yildirir G."/>
            <person name="Ndikumana S."/>
            <person name="Charron P."/>
            <person name="St-Onge C."/>
            <person name="Giorgi J."/>
            <person name="Kruger M."/>
            <person name="Marton T."/>
            <person name="Ropars J."/>
            <person name="Grigoriev I.V."/>
            <person name="Hainaut M."/>
            <person name="Henrissat B."/>
            <person name="Roux C."/>
            <person name="Martin F."/>
            <person name="Corradi N."/>
        </authorList>
    </citation>
    <scope>NUCLEOTIDE SEQUENCE [LARGE SCALE GENOMIC DNA]</scope>
    <source>
        <strain evidence="1 2">DAOM 197198</strain>
    </source>
</reference>
<organism evidence="1 2">
    <name type="scientific">Rhizophagus irregularis (strain DAOM 181602 / DAOM 197198 / MUCL 43194)</name>
    <name type="common">Arbuscular mycorrhizal fungus</name>
    <name type="synonym">Glomus intraradices</name>
    <dbReference type="NCBI Taxonomy" id="747089"/>
    <lineage>
        <taxon>Eukaryota</taxon>
        <taxon>Fungi</taxon>
        <taxon>Fungi incertae sedis</taxon>
        <taxon>Mucoromycota</taxon>
        <taxon>Glomeromycotina</taxon>
        <taxon>Glomeromycetes</taxon>
        <taxon>Glomerales</taxon>
        <taxon>Glomeraceae</taxon>
        <taxon>Rhizophagus</taxon>
    </lineage>
</organism>
<name>A0A2P4NZK1_RHIID</name>
<dbReference type="VEuPathDB" id="FungiDB:RhiirFUN_014509"/>
<evidence type="ECO:0000313" key="1">
    <source>
        <dbReference type="EMBL" id="POG58566.1"/>
    </source>
</evidence>